<dbReference type="RefSeq" id="WP_091444118.1">
    <property type="nucleotide sequence ID" value="NZ_FMTP01000010.1"/>
</dbReference>
<feature type="domain" description="Thoeris anti-defense 2-like" evidence="1">
    <location>
        <begin position="1"/>
        <end position="97"/>
    </location>
</feature>
<reference evidence="3" key="1">
    <citation type="submission" date="2016-10" db="EMBL/GenBank/DDBJ databases">
        <authorList>
            <person name="Varghese N."/>
            <person name="Submissions S."/>
        </authorList>
    </citation>
    <scope>NUCLEOTIDE SEQUENCE [LARGE SCALE GENOMIC DNA]</scope>
    <source>
        <strain evidence="3">CGMCC 1.1761</strain>
    </source>
</reference>
<organism evidence="2 3">
    <name type="scientific">Ancylobacter rudongensis</name>
    <dbReference type="NCBI Taxonomy" id="177413"/>
    <lineage>
        <taxon>Bacteria</taxon>
        <taxon>Pseudomonadati</taxon>
        <taxon>Pseudomonadota</taxon>
        <taxon>Alphaproteobacteria</taxon>
        <taxon>Hyphomicrobiales</taxon>
        <taxon>Xanthobacteraceae</taxon>
        <taxon>Ancylobacter</taxon>
    </lineage>
</organism>
<evidence type="ECO:0000313" key="2">
    <source>
        <dbReference type="EMBL" id="SCW95607.1"/>
    </source>
</evidence>
<keyword evidence="3" id="KW-1185">Reference proteome</keyword>
<dbReference type="AlphaFoldDB" id="A0A1G4UPW3"/>
<proteinExistence type="predicted"/>
<dbReference type="Proteomes" id="UP000198889">
    <property type="component" value="Unassembled WGS sequence"/>
</dbReference>
<evidence type="ECO:0000313" key="3">
    <source>
        <dbReference type="Proteomes" id="UP000198889"/>
    </source>
</evidence>
<dbReference type="STRING" id="177413.SAMN05660859_0064"/>
<evidence type="ECO:0000259" key="1">
    <source>
        <dbReference type="Pfam" id="PF11195"/>
    </source>
</evidence>
<dbReference type="InterPro" id="IPR021361">
    <property type="entry name" value="Tad2-like_dom"/>
</dbReference>
<accession>A0A1G4UPW3</accession>
<gene>
    <name evidence="2" type="ORF">SAMN05660859_0064</name>
</gene>
<dbReference type="Pfam" id="PF11195">
    <property type="entry name" value="Tad2-like"/>
    <property type="match status" value="1"/>
</dbReference>
<dbReference type="EMBL" id="FMTP01000010">
    <property type="protein sequence ID" value="SCW95607.1"/>
    <property type="molecule type" value="Genomic_DNA"/>
</dbReference>
<protein>
    <recommendedName>
        <fullName evidence="1">Thoeris anti-defense 2-like domain-containing protein</fullName>
    </recommendedName>
</protein>
<name>A0A1G4UPW3_9HYPH</name>
<sequence length="100" mass="10864">MNFGEALKQVKLGYRAARGSWNGKGMFVYLEHGSAPTSFHQLAERGTINGVSSLLFEVGHEGTTVRMPHLSLKAADGSRVTGWLASQTDLLAEDWVVYPG</sequence>